<dbReference type="OrthoDB" id="4315389at2"/>
<reference evidence="2 3" key="1">
    <citation type="submission" date="2019-04" db="EMBL/GenBank/DDBJ databases">
        <title>Phreatobacter aquaticus sp. nov.</title>
        <authorList>
            <person name="Choi A."/>
            <person name="Baek K."/>
        </authorList>
    </citation>
    <scope>NUCLEOTIDE SEQUENCE [LARGE SCALE GENOMIC DNA]</scope>
    <source>
        <strain evidence="2 3">NMCR1094</strain>
    </source>
</reference>
<dbReference type="KEGG" id="paqt:E8L99_16340"/>
<keyword evidence="3" id="KW-1185">Reference proteome</keyword>
<gene>
    <name evidence="2" type="ORF">E8L99_16340</name>
</gene>
<proteinExistence type="predicted"/>
<dbReference type="Pfam" id="PF13610">
    <property type="entry name" value="DDE_Tnp_IS240"/>
    <property type="match status" value="1"/>
</dbReference>
<dbReference type="EMBL" id="CP039865">
    <property type="protein sequence ID" value="QCK87213.1"/>
    <property type="molecule type" value="Genomic_DNA"/>
</dbReference>
<name>A0A4D7QML1_9HYPH</name>
<dbReference type="AlphaFoldDB" id="A0A4D7QML1"/>
<dbReference type="Proteomes" id="UP000298588">
    <property type="component" value="Chromosome"/>
</dbReference>
<evidence type="ECO:0000259" key="1">
    <source>
        <dbReference type="Pfam" id="PF13610"/>
    </source>
</evidence>
<protein>
    <submittedName>
        <fullName evidence="2">DDE-type integrase/transposase/recombinase</fullName>
    </submittedName>
</protein>
<evidence type="ECO:0000313" key="3">
    <source>
        <dbReference type="Proteomes" id="UP000298588"/>
    </source>
</evidence>
<accession>A0A4D7QML1</accession>
<feature type="domain" description="DDE" evidence="1">
    <location>
        <begin position="5"/>
        <end position="72"/>
    </location>
</feature>
<organism evidence="2 3">
    <name type="scientific">Phreatobacter aquaticus</name>
    <dbReference type="NCBI Taxonomy" id="2570229"/>
    <lineage>
        <taxon>Bacteria</taxon>
        <taxon>Pseudomonadati</taxon>
        <taxon>Pseudomonadota</taxon>
        <taxon>Alphaproteobacteria</taxon>
        <taxon>Hyphomicrobiales</taxon>
        <taxon>Phreatobacteraceae</taxon>
        <taxon>Phreatobacter</taxon>
    </lineage>
</organism>
<sequence length="74" mass="8727">MEASVTDRLASYGAALKTSGAVQKREIRRWLNNRAENPHQPFRHRELATLRFRRMKSQQKFAEFHGSIHNHINQ</sequence>
<dbReference type="InterPro" id="IPR032874">
    <property type="entry name" value="DDE_dom"/>
</dbReference>
<evidence type="ECO:0000313" key="2">
    <source>
        <dbReference type="EMBL" id="QCK87213.1"/>
    </source>
</evidence>